<feature type="transmembrane region" description="Helical" evidence="11">
    <location>
        <begin position="181"/>
        <end position="200"/>
    </location>
</feature>
<evidence type="ECO:0000256" key="1">
    <source>
        <dbReference type="ARBA" id="ARBA00004651"/>
    </source>
</evidence>
<keyword evidence="3" id="KW-0813">Transport</keyword>
<dbReference type="PANTHER" id="PTHR21522">
    <property type="entry name" value="PROTON CHANNEL OTOP"/>
    <property type="match status" value="1"/>
</dbReference>
<proteinExistence type="inferred from homology"/>
<keyword evidence="6" id="KW-0375">Hydrogen ion transport</keyword>
<dbReference type="InParanoid" id="A0A6P7FHI6"/>
<dbReference type="PANTHER" id="PTHR21522:SF61">
    <property type="entry name" value="PROTON CHANNEL OTOPLC"/>
    <property type="match status" value="1"/>
</dbReference>
<dbReference type="AlphaFoldDB" id="A0A6P7FHI6"/>
<evidence type="ECO:0000256" key="6">
    <source>
        <dbReference type="ARBA" id="ARBA00022781"/>
    </source>
</evidence>
<evidence type="ECO:0000313" key="14">
    <source>
        <dbReference type="RefSeq" id="XP_028135574.1"/>
    </source>
</evidence>
<evidence type="ECO:0000256" key="4">
    <source>
        <dbReference type="ARBA" id="ARBA00022475"/>
    </source>
</evidence>
<dbReference type="Proteomes" id="UP001652700">
    <property type="component" value="Unplaced"/>
</dbReference>
<keyword evidence="13" id="KW-1185">Reference proteome</keyword>
<dbReference type="GO" id="GO:0015252">
    <property type="term" value="F:proton channel activity"/>
    <property type="evidence" value="ECO:0007669"/>
    <property type="project" value="InterPro"/>
</dbReference>
<accession>A0A6P7FHI6</accession>
<evidence type="ECO:0000256" key="10">
    <source>
        <dbReference type="ARBA" id="ARBA00023303"/>
    </source>
</evidence>
<keyword evidence="7 11" id="KW-1133">Transmembrane helix</keyword>
<protein>
    <submittedName>
        <fullName evidence="14">Proton channel OtopLc-like</fullName>
    </submittedName>
</protein>
<dbReference type="InterPro" id="IPR004878">
    <property type="entry name" value="Otopetrin"/>
</dbReference>
<evidence type="ECO:0000256" key="2">
    <source>
        <dbReference type="ARBA" id="ARBA00006513"/>
    </source>
</evidence>
<evidence type="ECO:0000256" key="11">
    <source>
        <dbReference type="SAM" id="Phobius"/>
    </source>
</evidence>
<gene>
    <name evidence="14" type="primary">LOC114330433</name>
</gene>
<dbReference type="Pfam" id="PF03189">
    <property type="entry name" value="Otopetrin"/>
    <property type="match status" value="1"/>
</dbReference>
<organism evidence="14">
    <name type="scientific">Diabrotica virgifera virgifera</name>
    <name type="common">western corn rootworm</name>
    <dbReference type="NCBI Taxonomy" id="50390"/>
    <lineage>
        <taxon>Eukaryota</taxon>
        <taxon>Metazoa</taxon>
        <taxon>Ecdysozoa</taxon>
        <taxon>Arthropoda</taxon>
        <taxon>Hexapoda</taxon>
        <taxon>Insecta</taxon>
        <taxon>Pterygota</taxon>
        <taxon>Neoptera</taxon>
        <taxon>Endopterygota</taxon>
        <taxon>Coleoptera</taxon>
        <taxon>Polyphaga</taxon>
        <taxon>Cucujiformia</taxon>
        <taxon>Chrysomeloidea</taxon>
        <taxon>Chrysomelidae</taxon>
        <taxon>Galerucinae</taxon>
        <taxon>Diabroticina</taxon>
        <taxon>Diabroticites</taxon>
        <taxon>Diabrotica</taxon>
    </lineage>
</organism>
<name>A0A6P7FHI6_DIAVI</name>
<reference evidence="14" key="1">
    <citation type="submission" date="2025-04" db="UniProtKB">
        <authorList>
            <consortium name="RefSeq"/>
        </authorList>
    </citation>
    <scope>IDENTIFICATION</scope>
</reference>
<dbReference type="OrthoDB" id="6429739at2759"/>
<feature type="transmembrane region" description="Helical" evidence="11">
    <location>
        <begin position="505"/>
        <end position="522"/>
    </location>
</feature>
<feature type="transmembrane region" description="Helical" evidence="11">
    <location>
        <begin position="77"/>
        <end position="95"/>
    </location>
</feature>
<feature type="transmembrane region" description="Helical" evidence="11">
    <location>
        <begin position="41"/>
        <end position="62"/>
    </location>
</feature>
<comment type="subcellular location">
    <subcellularLocation>
        <location evidence="1">Cell membrane</location>
        <topology evidence="1">Multi-pass membrane protein</topology>
    </subcellularLocation>
</comment>
<keyword evidence="10" id="KW-0407">Ion channel</keyword>
<evidence type="ECO:0000313" key="13">
    <source>
        <dbReference type="Proteomes" id="UP001652700"/>
    </source>
</evidence>
<dbReference type="EnsemblMetazoa" id="XM_050655051.1">
    <property type="protein sequence ID" value="XP_050511008.1"/>
    <property type="gene ID" value="LOC126887484"/>
</dbReference>
<evidence type="ECO:0000256" key="7">
    <source>
        <dbReference type="ARBA" id="ARBA00022989"/>
    </source>
</evidence>
<dbReference type="RefSeq" id="XP_028135574.1">
    <property type="nucleotide sequence ID" value="XM_028279773.1"/>
</dbReference>
<keyword evidence="5 11" id="KW-0812">Transmembrane</keyword>
<keyword evidence="4" id="KW-1003">Cell membrane</keyword>
<sequence>MDNNRERLHHSLPALDIEYLPETRHKPQKEKKGRQLEDEELTYISSAFYSKILVIIGIAFSITRSITTEGNIQHDIFYIYLYVGSTTFLAYMYMIHTRTRSLMTEIFSYNNQSNGSNETIDSYKQKLYVRYGSFYFRMGVVGFGVGSLIYSTFKFGQYFEFNSSDGSCVGVLRAIKPATRIAFILLQMLFIFSFSNFIAVQKSQLIAKFGLMHLIATNVSDWFQVVVEQTVHDLNNTVMTYSRHHNSTMKDLRIDEYDSRLLNIMRLKHVQEKSCQKLNLITPILMKIEPHLASCAVEYNLLCTMILLLMWKISTSQKKKEASRDLSTEISRQSGSNAIYGRSQSQFSVDCAQTQRGLFSGILVLAVTIISLIVFFEFVPYDDKKDVALLQMMIWESIIFFISIVAVLMSAMTLRDLKISNTNIELPLEHLLLLVTQSGMFIYCLFQIISGCLMRSRVGMAKVFGILTPTLGVLQSCCQTTFILDARRRCCSTEDQIKRKPGRQLITFLLLLNVSLWVINRIKNNRSIFHPRQMDFYGILAWNIITHVSNPLIVSYRFQATVCFYEIWKHVYKRPIKRSLNEDMRLENHS</sequence>
<comment type="similarity">
    <text evidence="2">Belongs to the otopetrin family.</text>
</comment>
<evidence type="ECO:0000256" key="5">
    <source>
        <dbReference type="ARBA" id="ARBA00022692"/>
    </source>
</evidence>
<feature type="transmembrane region" description="Helical" evidence="11">
    <location>
        <begin position="388"/>
        <end position="411"/>
    </location>
</feature>
<dbReference type="GO" id="GO:0005886">
    <property type="term" value="C:plasma membrane"/>
    <property type="evidence" value="ECO:0007669"/>
    <property type="project" value="UniProtKB-SubCell"/>
</dbReference>
<feature type="transmembrane region" description="Helical" evidence="11">
    <location>
        <begin position="431"/>
        <end position="454"/>
    </location>
</feature>
<evidence type="ECO:0000256" key="3">
    <source>
        <dbReference type="ARBA" id="ARBA00022448"/>
    </source>
</evidence>
<evidence type="ECO:0000313" key="12">
    <source>
        <dbReference type="EnsemblMetazoa" id="XP_050511008.1"/>
    </source>
</evidence>
<keyword evidence="9 11" id="KW-0472">Membrane</keyword>
<feature type="transmembrane region" description="Helical" evidence="11">
    <location>
        <begin position="134"/>
        <end position="153"/>
    </location>
</feature>
<keyword evidence="8" id="KW-0406">Ion transport</keyword>
<evidence type="ECO:0000256" key="9">
    <source>
        <dbReference type="ARBA" id="ARBA00023136"/>
    </source>
</evidence>
<evidence type="ECO:0000256" key="8">
    <source>
        <dbReference type="ARBA" id="ARBA00023065"/>
    </source>
</evidence>
<reference evidence="12" key="2">
    <citation type="submission" date="2025-05" db="UniProtKB">
        <authorList>
            <consortium name="EnsemblMetazoa"/>
        </authorList>
    </citation>
    <scope>IDENTIFICATION</scope>
</reference>
<feature type="transmembrane region" description="Helical" evidence="11">
    <location>
        <begin position="357"/>
        <end position="376"/>
    </location>
</feature>